<reference evidence="3 4" key="1">
    <citation type="journal article" date="2014" name="Genome Biol. Evol.">
        <title>Comparative genomics and transcriptomics analyses reveal divergent lifestyle features of nematode endoparasitic fungus Hirsutella minnesotensis.</title>
        <authorList>
            <person name="Lai Y."/>
            <person name="Liu K."/>
            <person name="Zhang X."/>
            <person name="Zhang X."/>
            <person name="Li K."/>
            <person name="Wang N."/>
            <person name="Shu C."/>
            <person name="Wu Y."/>
            <person name="Wang C."/>
            <person name="Bushley K.E."/>
            <person name="Xiang M."/>
            <person name="Liu X."/>
        </authorList>
    </citation>
    <scope>NUCLEOTIDE SEQUENCE [LARGE SCALE GENOMIC DNA]</scope>
    <source>
        <strain evidence="3 4">3608</strain>
    </source>
</reference>
<dbReference type="Pfam" id="PF06742">
    <property type="entry name" value="DUF1214"/>
    <property type="match status" value="1"/>
</dbReference>
<dbReference type="OrthoDB" id="3431965at2759"/>
<evidence type="ECO:0000313" key="4">
    <source>
        <dbReference type="Proteomes" id="UP000054481"/>
    </source>
</evidence>
<dbReference type="EMBL" id="KQ030604">
    <property type="protein sequence ID" value="KJZ70819.1"/>
    <property type="molecule type" value="Genomic_DNA"/>
</dbReference>
<dbReference type="AlphaFoldDB" id="A0A0F8A2X1"/>
<evidence type="ECO:0000256" key="1">
    <source>
        <dbReference type="SAM" id="SignalP"/>
    </source>
</evidence>
<feature type="chain" id="PRO_5002526780" description="DUF1214 domain-containing protein" evidence="1">
    <location>
        <begin position="23"/>
        <end position="478"/>
    </location>
</feature>
<protein>
    <recommendedName>
        <fullName evidence="2">DUF1214 domain-containing protein</fullName>
    </recommendedName>
</protein>
<keyword evidence="1" id="KW-0732">Signal</keyword>
<gene>
    <name evidence="3" type="ORF">HIM_09778</name>
</gene>
<dbReference type="Gene3D" id="2.60.120.1600">
    <property type="match status" value="1"/>
</dbReference>
<evidence type="ECO:0000259" key="2">
    <source>
        <dbReference type="Pfam" id="PF06742"/>
    </source>
</evidence>
<name>A0A0F8A2X1_9HYPO</name>
<dbReference type="Proteomes" id="UP000054481">
    <property type="component" value="Unassembled WGS sequence"/>
</dbReference>
<dbReference type="InterPro" id="IPR010621">
    <property type="entry name" value="DUF1214"/>
</dbReference>
<organism evidence="3 4">
    <name type="scientific">Hirsutella minnesotensis 3608</name>
    <dbReference type="NCBI Taxonomy" id="1043627"/>
    <lineage>
        <taxon>Eukaryota</taxon>
        <taxon>Fungi</taxon>
        <taxon>Dikarya</taxon>
        <taxon>Ascomycota</taxon>
        <taxon>Pezizomycotina</taxon>
        <taxon>Sordariomycetes</taxon>
        <taxon>Hypocreomycetidae</taxon>
        <taxon>Hypocreales</taxon>
        <taxon>Ophiocordycipitaceae</taxon>
        <taxon>Hirsutella</taxon>
    </lineage>
</organism>
<accession>A0A0F8A2X1</accession>
<proteinExistence type="predicted"/>
<evidence type="ECO:0000313" key="3">
    <source>
        <dbReference type="EMBL" id="KJZ70819.1"/>
    </source>
</evidence>
<keyword evidence="4" id="KW-1185">Reference proteome</keyword>
<feature type="signal peptide" evidence="1">
    <location>
        <begin position="1"/>
        <end position="22"/>
    </location>
</feature>
<dbReference type="SUPFAM" id="SSF160935">
    <property type="entry name" value="VPA0735-like"/>
    <property type="match status" value="1"/>
</dbReference>
<sequence length="478" mass="52295">MFRLGPFLFQATALCATLVAEANVLDANHQHRLDALATSLHLQAPYEDLKEEARNQFLSTVELFGYKVDSSYMKHQLEVAVEELAFGFLQQAVNGDPASPKVYRVIAPPRYDHQIGITVPGGRFGFDNPDCVYRIMPVSDAYSYVVHGKRTGVGASDITLSLHNSITSKTLGLVVGKDIVVDNHGHFTITVNSSAAALPTHLQSTSDTKLLLIRHNVGDWLVESLDELEVELIRRGVFAAEAISNDTIVSTARSSLRQNIPVANFLLGKLTLSMPVNAMAQPSQSAGMGLATQALVLSHYSLRQTEAMVLTVEAGPSTYWNLGVYSLWMVTENPRDRLVTLNNHQAIANNNGSYTFVLSATDPDIHNWLNTSEQGVGTIVARFQGLPLGGSALNHIRIWTHLSNLEDLHMILPSDVLYVSPQQRASQMAARARGYDRLYSFNSPYVPYAGSLQCKAVSESALPTLWMAGGPYCQSAVQ</sequence>
<feature type="domain" description="DUF1214" evidence="2">
    <location>
        <begin position="306"/>
        <end position="383"/>
    </location>
</feature>